<gene>
    <name evidence="2" type="ORF">Fmac_005562</name>
</gene>
<keyword evidence="3" id="KW-1185">Reference proteome</keyword>
<sequence length="115" mass="13260">MEKKNKSLLLLLLMLASLFCMPNASYAVSDVNFQGHLTNSELVKGPNRRLLAFVVNRCNEGICCFGRLWSKVQGEMQFALKAKDLPESLRNMLFQVQVCSSWHLWEQRGVWKVLR</sequence>
<evidence type="ECO:0000313" key="3">
    <source>
        <dbReference type="Proteomes" id="UP001603857"/>
    </source>
</evidence>
<feature type="chain" id="PRO_5044885084" evidence="1">
    <location>
        <begin position="28"/>
        <end position="115"/>
    </location>
</feature>
<organism evidence="2 3">
    <name type="scientific">Flemingia macrophylla</name>
    <dbReference type="NCBI Taxonomy" id="520843"/>
    <lineage>
        <taxon>Eukaryota</taxon>
        <taxon>Viridiplantae</taxon>
        <taxon>Streptophyta</taxon>
        <taxon>Embryophyta</taxon>
        <taxon>Tracheophyta</taxon>
        <taxon>Spermatophyta</taxon>
        <taxon>Magnoliopsida</taxon>
        <taxon>eudicotyledons</taxon>
        <taxon>Gunneridae</taxon>
        <taxon>Pentapetalae</taxon>
        <taxon>rosids</taxon>
        <taxon>fabids</taxon>
        <taxon>Fabales</taxon>
        <taxon>Fabaceae</taxon>
        <taxon>Papilionoideae</taxon>
        <taxon>50 kb inversion clade</taxon>
        <taxon>NPAAA clade</taxon>
        <taxon>indigoferoid/millettioid clade</taxon>
        <taxon>Phaseoleae</taxon>
        <taxon>Flemingia</taxon>
    </lineage>
</organism>
<dbReference type="AlphaFoldDB" id="A0ABD1N849"/>
<evidence type="ECO:0000313" key="2">
    <source>
        <dbReference type="EMBL" id="KAL2344277.1"/>
    </source>
</evidence>
<dbReference type="Proteomes" id="UP001603857">
    <property type="component" value="Unassembled WGS sequence"/>
</dbReference>
<reference evidence="2 3" key="1">
    <citation type="submission" date="2024-08" db="EMBL/GenBank/DDBJ databases">
        <title>Insights into the chromosomal genome structure of Flemingia macrophylla.</title>
        <authorList>
            <person name="Ding Y."/>
            <person name="Zhao Y."/>
            <person name="Bi W."/>
            <person name="Wu M."/>
            <person name="Zhao G."/>
            <person name="Gong Y."/>
            <person name="Li W."/>
            <person name="Zhang P."/>
        </authorList>
    </citation>
    <scope>NUCLEOTIDE SEQUENCE [LARGE SCALE GENOMIC DNA]</scope>
    <source>
        <strain evidence="2">DYQJB</strain>
        <tissue evidence="2">Leaf</tissue>
    </source>
</reference>
<name>A0ABD1N849_9FABA</name>
<proteinExistence type="predicted"/>
<protein>
    <submittedName>
        <fullName evidence="2">Uncharacterized protein</fullName>
    </submittedName>
</protein>
<keyword evidence="1" id="KW-0732">Signal</keyword>
<dbReference type="EMBL" id="JBGMDY010000002">
    <property type="protein sequence ID" value="KAL2344277.1"/>
    <property type="molecule type" value="Genomic_DNA"/>
</dbReference>
<feature type="signal peptide" evidence="1">
    <location>
        <begin position="1"/>
        <end position="27"/>
    </location>
</feature>
<accession>A0ABD1N849</accession>
<comment type="caution">
    <text evidence="2">The sequence shown here is derived from an EMBL/GenBank/DDBJ whole genome shotgun (WGS) entry which is preliminary data.</text>
</comment>
<evidence type="ECO:0000256" key="1">
    <source>
        <dbReference type="SAM" id="SignalP"/>
    </source>
</evidence>